<comment type="caution">
    <text evidence="3">The sequence shown here is derived from an EMBL/GenBank/DDBJ whole genome shotgun (WGS) entry which is preliminary data.</text>
</comment>
<dbReference type="Proteomes" id="UP001310890">
    <property type="component" value="Unassembled WGS sequence"/>
</dbReference>
<dbReference type="InterPro" id="IPR054505">
    <property type="entry name" value="Myb_DNA-bind_8"/>
</dbReference>
<dbReference type="Pfam" id="PF22980">
    <property type="entry name" value="Myb_DNA-bind_8"/>
    <property type="match status" value="1"/>
</dbReference>
<accession>A0AAN7TTS0</accession>
<evidence type="ECO:0000256" key="1">
    <source>
        <dbReference type="SAM" id="MobiDB-lite"/>
    </source>
</evidence>
<name>A0AAN7TTS0_9PEZI</name>
<proteinExistence type="predicted"/>
<evidence type="ECO:0000313" key="4">
    <source>
        <dbReference type="Proteomes" id="UP001310890"/>
    </source>
</evidence>
<evidence type="ECO:0000259" key="2">
    <source>
        <dbReference type="Pfam" id="PF22980"/>
    </source>
</evidence>
<gene>
    <name evidence="3" type="ORF">LTR62_000361</name>
</gene>
<evidence type="ECO:0000313" key="3">
    <source>
        <dbReference type="EMBL" id="KAK5115905.1"/>
    </source>
</evidence>
<feature type="region of interest" description="Disordered" evidence="1">
    <location>
        <begin position="60"/>
        <end position="137"/>
    </location>
</feature>
<feature type="compositionally biased region" description="Basic and acidic residues" evidence="1">
    <location>
        <begin position="99"/>
        <end position="113"/>
    </location>
</feature>
<feature type="compositionally biased region" description="Acidic residues" evidence="1">
    <location>
        <begin position="114"/>
        <end position="126"/>
    </location>
</feature>
<dbReference type="EMBL" id="JAVRRL010000010">
    <property type="protein sequence ID" value="KAK5115905.1"/>
    <property type="molecule type" value="Genomic_DNA"/>
</dbReference>
<dbReference type="AlphaFoldDB" id="A0AAN7TTS0"/>
<feature type="domain" description="Myb-like DNA-binding" evidence="2">
    <location>
        <begin position="16"/>
        <end position="59"/>
    </location>
</feature>
<protein>
    <recommendedName>
        <fullName evidence="2">Myb-like DNA-binding domain-containing protein</fullName>
    </recommendedName>
</protein>
<reference evidence="3" key="1">
    <citation type="submission" date="2023-08" db="EMBL/GenBank/DDBJ databases">
        <title>Black Yeasts Isolated from many extreme environments.</title>
        <authorList>
            <person name="Coleine C."/>
            <person name="Stajich J.E."/>
            <person name="Selbmann L."/>
        </authorList>
    </citation>
    <scope>NUCLEOTIDE SEQUENCE</scope>
    <source>
        <strain evidence="3">CCFEE 5401</strain>
    </source>
</reference>
<organism evidence="3 4">
    <name type="scientific">Meristemomyces frigidus</name>
    <dbReference type="NCBI Taxonomy" id="1508187"/>
    <lineage>
        <taxon>Eukaryota</taxon>
        <taxon>Fungi</taxon>
        <taxon>Dikarya</taxon>
        <taxon>Ascomycota</taxon>
        <taxon>Pezizomycotina</taxon>
        <taxon>Dothideomycetes</taxon>
        <taxon>Dothideomycetidae</taxon>
        <taxon>Mycosphaerellales</taxon>
        <taxon>Teratosphaeriaceae</taxon>
        <taxon>Meristemomyces</taxon>
    </lineage>
</organism>
<sequence>MVSKDTDTTSITAGESKLILSMIKHLKGDIQTDYDAVAQELGYKDASIARTRWGQIKRKWITADGGKASPKKRKGAATDGDDDEEEISTPPSKKRGRKPKAEKGKDGEAKEGEVKEEEVKEEEELVKEEVVDGNDAS</sequence>